<dbReference type="Pfam" id="PF17200">
    <property type="entry name" value="sCache_2"/>
    <property type="match status" value="1"/>
</dbReference>
<keyword evidence="5 10" id="KW-0472">Membrane</keyword>
<evidence type="ECO:0000259" key="11">
    <source>
        <dbReference type="PROSITE" id="PS50111"/>
    </source>
</evidence>
<name>A0ABW5C7S0_9PROT</name>
<reference evidence="14" key="1">
    <citation type="journal article" date="2019" name="Int. J. Syst. Evol. Microbiol.">
        <title>The Global Catalogue of Microorganisms (GCM) 10K type strain sequencing project: providing services to taxonomists for standard genome sequencing and annotation.</title>
        <authorList>
            <consortium name="The Broad Institute Genomics Platform"/>
            <consortium name="The Broad Institute Genome Sequencing Center for Infectious Disease"/>
            <person name="Wu L."/>
            <person name="Ma J."/>
        </authorList>
    </citation>
    <scope>NUCLEOTIDE SEQUENCE [LARGE SCALE GENOMIC DNA]</scope>
    <source>
        <strain evidence="14">KCTC 15012</strain>
    </source>
</reference>
<dbReference type="InterPro" id="IPR033480">
    <property type="entry name" value="sCache_2"/>
</dbReference>
<keyword evidence="4 10" id="KW-1133">Transmembrane helix</keyword>
<comment type="caution">
    <text evidence="13">The sequence shown here is derived from an EMBL/GenBank/DDBJ whole genome shotgun (WGS) entry which is preliminary data.</text>
</comment>
<dbReference type="SMART" id="SM01049">
    <property type="entry name" value="Cache_2"/>
    <property type="match status" value="1"/>
</dbReference>
<dbReference type="PROSITE" id="PS50111">
    <property type="entry name" value="CHEMOTAXIS_TRANSDUC_2"/>
    <property type="match status" value="1"/>
</dbReference>
<dbReference type="Gene3D" id="3.30.450.20">
    <property type="entry name" value="PAS domain"/>
    <property type="match status" value="1"/>
</dbReference>
<evidence type="ECO:0000256" key="7">
    <source>
        <dbReference type="ARBA" id="ARBA00029447"/>
    </source>
</evidence>
<dbReference type="EMBL" id="JBHUIY010000004">
    <property type="protein sequence ID" value="MFD2232912.1"/>
    <property type="molecule type" value="Genomic_DNA"/>
</dbReference>
<dbReference type="CDD" id="cd06225">
    <property type="entry name" value="HAMP"/>
    <property type="match status" value="1"/>
</dbReference>
<evidence type="ECO:0000256" key="2">
    <source>
        <dbReference type="ARBA" id="ARBA00022475"/>
    </source>
</evidence>
<protein>
    <submittedName>
        <fullName evidence="13">Methyl-accepting chemotaxis protein</fullName>
    </submittedName>
</protein>
<feature type="transmembrane region" description="Helical" evidence="10">
    <location>
        <begin position="15"/>
        <end position="37"/>
    </location>
</feature>
<keyword evidence="2" id="KW-1003">Cell membrane</keyword>
<keyword evidence="6 8" id="KW-0807">Transducer</keyword>
<accession>A0ABW5C7S0</accession>
<evidence type="ECO:0000256" key="3">
    <source>
        <dbReference type="ARBA" id="ARBA00022692"/>
    </source>
</evidence>
<dbReference type="PANTHER" id="PTHR32089:SF112">
    <property type="entry name" value="LYSOZYME-LIKE PROTEIN-RELATED"/>
    <property type="match status" value="1"/>
</dbReference>
<evidence type="ECO:0000256" key="4">
    <source>
        <dbReference type="ARBA" id="ARBA00022989"/>
    </source>
</evidence>
<feature type="domain" description="HAMP" evidence="12">
    <location>
        <begin position="214"/>
        <end position="267"/>
    </location>
</feature>
<evidence type="ECO:0000313" key="14">
    <source>
        <dbReference type="Proteomes" id="UP001597296"/>
    </source>
</evidence>
<feature type="coiled-coil region" evidence="9">
    <location>
        <begin position="258"/>
        <end position="289"/>
    </location>
</feature>
<gene>
    <name evidence="13" type="ORF">ACFSNB_03745</name>
</gene>
<evidence type="ECO:0000256" key="9">
    <source>
        <dbReference type="SAM" id="Coils"/>
    </source>
</evidence>
<evidence type="ECO:0000259" key="12">
    <source>
        <dbReference type="PROSITE" id="PS50885"/>
    </source>
</evidence>
<evidence type="ECO:0000256" key="5">
    <source>
        <dbReference type="ARBA" id="ARBA00023136"/>
    </source>
</evidence>
<keyword evidence="3 10" id="KW-0812">Transmembrane</keyword>
<dbReference type="RefSeq" id="WP_377314633.1">
    <property type="nucleotide sequence ID" value="NZ_JBHUIY010000004.1"/>
</dbReference>
<evidence type="ECO:0000256" key="1">
    <source>
        <dbReference type="ARBA" id="ARBA00004651"/>
    </source>
</evidence>
<dbReference type="SUPFAM" id="SSF58104">
    <property type="entry name" value="Methyl-accepting chemotaxis protein (MCP) signaling domain"/>
    <property type="match status" value="1"/>
</dbReference>
<organism evidence="13 14">
    <name type="scientific">Phaeospirillum tilakii</name>
    <dbReference type="NCBI Taxonomy" id="741673"/>
    <lineage>
        <taxon>Bacteria</taxon>
        <taxon>Pseudomonadati</taxon>
        <taxon>Pseudomonadota</taxon>
        <taxon>Alphaproteobacteria</taxon>
        <taxon>Rhodospirillales</taxon>
        <taxon>Rhodospirillaceae</taxon>
        <taxon>Phaeospirillum</taxon>
    </lineage>
</organism>
<dbReference type="InterPro" id="IPR004089">
    <property type="entry name" value="MCPsignal_dom"/>
</dbReference>
<evidence type="ECO:0000256" key="8">
    <source>
        <dbReference type="PROSITE-ProRule" id="PRU00284"/>
    </source>
</evidence>
<keyword evidence="14" id="KW-1185">Reference proteome</keyword>
<feature type="transmembrane region" description="Helical" evidence="10">
    <location>
        <begin position="192"/>
        <end position="212"/>
    </location>
</feature>
<dbReference type="SMART" id="SM00283">
    <property type="entry name" value="MA"/>
    <property type="match status" value="1"/>
</dbReference>
<dbReference type="PROSITE" id="PS50885">
    <property type="entry name" value="HAMP"/>
    <property type="match status" value="1"/>
</dbReference>
<dbReference type="PANTHER" id="PTHR32089">
    <property type="entry name" value="METHYL-ACCEPTING CHEMOTAXIS PROTEIN MCPB"/>
    <property type="match status" value="1"/>
</dbReference>
<comment type="subcellular location">
    <subcellularLocation>
        <location evidence="1">Cell membrane</location>
        <topology evidence="1">Multi-pass membrane protein</topology>
    </subcellularLocation>
</comment>
<dbReference type="Gene3D" id="1.10.287.950">
    <property type="entry name" value="Methyl-accepting chemotaxis protein"/>
    <property type="match status" value="1"/>
</dbReference>
<dbReference type="SMART" id="SM00304">
    <property type="entry name" value="HAMP"/>
    <property type="match status" value="1"/>
</dbReference>
<feature type="domain" description="Methyl-accepting transducer" evidence="11">
    <location>
        <begin position="308"/>
        <end position="530"/>
    </location>
</feature>
<proteinExistence type="inferred from homology"/>
<comment type="similarity">
    <text evidence="7">Belongs to the methyl-accepting chemotaxis (MCP) protein family.</text>
</comment>
<dbReference type="Gene3D" id="6.10.340.10">
    <property type="match status" value="1"/>
</dbReference>
<dbReference type="InterPro" id="IPR003660">
    <property type="entry name" value="HAMP_dom"/>
</dbReference>
<dbReference type="Pfam" id="PF00015">
    <property type="entry name" value="MCPsignal"/>
    <property type="match status" value="1"/>
</dbReference>
<dbReference type="Pfam" id="PF00672">
    <property type="entry name" value="HAMP"/>
    <property type="match status" value="1"/>
</dbReference>
<evidence type="ECO:0000313" key="13">
    <source>
        <dbReference type="EMBL" id="MFD2232912.1"/>
    </source>
</evidence>
<sequence>METRMAGRHGISKKFLIIVLASIAGVAVVAGLALFFLRGIMVEDRVAKLHNLVDVAQGIARQQYERAQRGEIDQAEAQRLTRETLRSLRYDQDEYFFIYAVDGTTVLYPGREEREGKNAIEVRDSDGVPLIRRLIEAAQAGGGAVFYRFPRVGSDTAIPKVSYAALFAPWNWMIGTGIYIDDIEAIFRAKALGFGGLVLLVALVVAGLAQLISRGIVGPLQRLAGITTRLAGEDYACEVTETERRDEIGALAVSIRTLRDAAREAAELRRDQERHKQEAEAERRRAALAMADSFERSVKQVSDVIAASAGNMKNAAESLTGVARQTSSQATGVAAAAEQASVNVQTVAAASEELSASINEISRQVQQSAAMSAEAVSEARRTDQLVQSLAEATDRIGIVVNLINDIAAQTNLLALNATIEAARAGEAGKGFAVVANEVKGLANQTAKATEEISTQIGAVQSATGEAVAAIRLIGGTIGRIDEIGSGIAAAVEEQHAATAEISRNIQQASAGTRQVTDYLGQLAAAVAEVGDTSSNVLTASQDLAEQSGRLDHEVGTFLHSVRA</sequence>
<keyword evidence="9" id="KW-0175">Coiled coil</keyword>
<evidence type="ECO:0000256" key="10">
    <source>
        <dbReference type="SAM" id="Phobius"/>
    </source>
</evidence>
<dbReference type="Proteomes" id="UP001597296">
    <property type="component" value="Unassembled WGS sequence"/>
</dbReference>
<evidence type="ECO:0000256" key="6">
    <source>
        <dbReference type="ARBA" id="ARBA00023224"/>
    </source>
</evidence>